<dbReference type="GO" id="GO:0016787">
    <property type="term" value="F:hydrolase activity"/>
    <property type="evidence" value="ECO:0007669"/>
    <property type="project" value="UniProtKB-KW"/>
</dbReference>
<dbReference type="PANTHER" id="PTHR21240:SF28">
    <property type="entry name" value="ISO-OROTATE DECARBOXYLASE (EUROFUNG)"/>
    <property type="match status" value="1"/>
</dbReference>
<dbReference type="Gene3D" id="3.20.20.140">
    <property type="entry name" value="Metal-dependent hydrolases"/>
    <property type="match status" value="1"/>
</dbReference>
<feature type="domain" description="Amidohydrolase-related" evidence="2">
    <location>
        <begin position="3"/>
        <end position="310"/>
    </location>
</feature>
<protein>
    <submittedName>
        <fullName evidence="3">Amidohydrolase</fullName>
    </submittedName>
</protein>
<dbReference type="PANTHER" id="PTHR21240">
    <property type="entry name" value="2-AMINO-3-CARBOXYLMUCONATE-6-SEMIALDEHYDE DECARBOXYLASE"/>
    <property type="match status" value="1"/>
</dbReference>
<evidence type="ECO:0000313" key="4">
    <source>
        <dbReference type="Proteomes" id="UP000309128"/>
    </source>
</evidence>
<dbReference type="GO" id="GO:0016831">
    <property type="term" value="F:carboxy-lyase activity"/>
    <property type="evidence" value="ECO:0007669"/>
    <property type="project" value="InterPro"/>
</dbReference>
<dbReference type="InterPro" id="IPR032465">
    <property type="entry name" value="ACMSD"/>
</dbReference>
<evidence type="ECO:0000259" key="2">
    <source>
        <dbReference type="Pfam" id="PF04909"/>
    </source>
</evidence>
<keyword evidence="1" id="KW-0456">Lyase</keyword>
<gene>
    <name evidence="3" type="ORF">ETD86_48355</name>
</gene>
<dbReference type="Pfam" id="PF04909">
    <property type="entry name" value="Amidohydro_2"/>
    <property type="match status" value="1"/>
</dbReference>
<dbReference type="GO" id="GO:0005737">
    <property type="term" value="C:cytoplasm"/>
    <property type="evidence" value="ECO:0007669"/>
    <property type="project" value="TreeGrafter"/>
</dbReference>
<dbReference type="InterPro" id="IPR006680">
    <property type="entry name" value="Amidohydro-rel"/>
</dbReference>
<accession>A0A5S4EXG7</accession>
<dbReference type="SUPFAM" id="SSF51556">
    <property type="entry name" value="Metallo-dependent hydrolases"/>
    <property type="match status" value="1"/>
</dbReference>
<keyword evidence="4" id="KW-1185">Reference proteome</keyword>
<sequence length="320" mass="34467">MPIDIHAHLYPTDYLDLLERGGVTTTAMHRGLGADDTGADLAARFGLMDQAGVDLQVLSAAPMFGHLADRAPAIRATRLINDRYAQLVERHPRRFRAFATVPLPHLDDALAELDRALSTPGMVGMTMATTVAGKALTDRKFAPLWQELDRRGTVVFLHPTGDRAGSPQLDGPLSWLVGAPVEDTIAAAKLITQGHLLRYPRVRIINSHFGGALPMLLNRWDNLSRLGGSDPEMVPSEAARRMWYDTVCHGSSAALLAGVHAVGADRLVMGSDFPYQTGSLSTYGAVAFISETLGDADAQVILDTNATSLLAGFTCGIYRK</sequence>
<evidence type="ECO:0000313" key="3">
    <source>
        <dbReference type="EMBL" id="TMR08303.1"/>
    </source>
</evidence>
<dbReference type="GO" id="GO:0019748">
    <property type="term" value="P:secondary metabolic process"/>
    <property type="evidence" value="ECO:0007669"/>
    <property type="project" value="TreeGrafter"/>
</dbReference>
<proteinExistence type="predicted"/>
<reference evidence="3 4" key="1">
    <citation type="submission" date="2019-05" db="EMBL/GenBank/DDBJ databases">
        <title>Draft genome sequence of Nonomuraea turkmeniaca DSM 43926.</title>
        <authorList>
            <person name="Saricaoglu S."/>
            <person name="Isik K."/>
        </authorList>
    </citation>
    <scope>NUCLEOTIDE SEQUENCE [LARGE SCALE GENOMIC DNA]</scope>
    <source>
        <strain evidence="3 4">DSM 43926</strain>
    </source>
</reference>
<evidence type="ECO:0000256" key="1">
    <source>
        <dbReference type="ARBA" id="ARBA00023239"/>
    </source>
</evidence>
<keyword evidence="3" id="KW-0378">Hydrolase</keyword>
<comment type="caution">
    <text evidence="3">The sequence shown here is derived from an EMBL/GenBank/DDBJ whole genome shotgun (WGS) entry which is preliminary data.</text>
</comment>
<dbReference type="RefSeq" id="WP_138673353.1">
    <property type="nucleotide sequence ID" value="NZ_VCKY01000303.1"/>
</dbReference>
<organism evidence="3 4">
    <name type="scientific">Nonomuraea turkmeniaca</name>
    <dbReference type="NCBI Taxonomy" id="103838"/>
    <lineage>
        <taxon>Bacteria</taxon>
        <taxon>Bacillati</taxon>
        <taxon>Actinomycetota</taxon>
        <taxon>Actinomycetes</taxon>
        <taxon>Streptosporangiales</taxon>
        <taxon>Streptosporangiaceae</taxon>
        <taxon>Nonomuraea</taxon>
    </lineage>
</organism>
<dbReference type="EMBL" id="VCKY01000303">
    <property type="protein sequence ID" value="TMR08303.1"/>
    <property type="molecule type" value="Genomic_DNA"/>
</dbReference>
<name>A0A5S4EXG7_9ACTN</name>
<dbReference type="OrthoDB" id="149172at2"/>
<dbReference type="InterPro" id="IPR032466">
    <property type="entry name" value="Metal_Hydrolase"/>
</dbReference>
<dbReference type="AlphaFoldDB" id="A0A5S4EXG7"/>
<dbReference type="Proteomes" id="UP000309128">
    <property type="component" value="Unassembled WGS sequence"/>
</dbReference>